<name>A0ABS9A606_9GAMM</name>
<accession>A0ABS9A606</accession>
<dbReference type="NCBIfam" id="TIGR01635">
    <property type="entry name" value="tail_comp_S"/>
    <property type="match status" value="1"/>
</dbReference>
<evidence type="ECO:0000313" key="1">
    <source>
        <dbReference type="EMBL" id="MCE8004231.1"/>
    </source>
</evidence>
<keyword evidence="2" id="KW-1185">Reference proteome</keyword>
<dbReference type="Proteomes" id="UP001320168">
    <property type="component" value="Unassembled WGS sequence"/>
</dbReference>
<dbReference type="Pfam" id="PF05069">
    <property type="entry name" value="Phage_tail_S"/>
    <property type="match status" value="1"/>
</dbReference>
<dbReference type="InterPro" id="IPR006522">
    <property type="entry name" value="Phage_virion_morphogenesis"/>
</dbReference>
<gene>
    <name evidence="1" type="ORF">HOP53_15435</name>
</gene>
<dbReference type="EMBL" id="JABFTX010000003">
    <property type="protein sequence ID" value="MCE8004231.1"/>
    <property type="molecule type" value="Genomic_DNA"/>
</dbReference>
<comment type="caution">
    <text evidence="1">The sequence shown here is derived from an EMBL/GenBank/DDBJ whole genome shotgun (WGS) entry which is preliminary data.</text>
</comment>
<protein>
    <submittedName>
        <fullName evidence="1">Phage virion morphogenesis protein</fullName>
    </submittedName>
</protein>
<dbReference type="RefSeq" id="WP_234270862.1">
    <property type="nucleotide sequence ID" value="NZ_JABFTX010000003.1"/>
</dbReference>
<reference evidence="1 2" key="1">
    <citation type="journal article" date="2021" name="Front. Microbiol.">
        <title>Aerobic Denitrification and Heterotrophic Sulfur Oxidation in the Genus Halomonas Revealed by Six Novel Species Characterizations and Genome-Based Analysis.</title>
        <authorList>
            <person name="Wang L."/>
            <person name="Shao Z."/>
        </authorList>
    </citation>
    <scope>NUCLEOTIDE SEQUENCE [LARGE SCALE GENOMIC DNA]</scope>
    <source>
        <strain evidence="1 2">MCCC 1A11081</strain>
    </source>
</reference>
<evidence type="ECO:0000313" key="2">
    <source>
        <dbReference type="Proteomes" id="UP001320168"/>
    </source>
</evidence>
<organism evidence="1 2">
    <name type="scientific">Billgrantia ethanolica</name>
    <dbReference type="NCBI Taxonomy" id="2733486"/>
    <lineage>
        <taxon>Bacteria</taxon>
        <taxon>Pseudomonadati</taxon>
        <taxon>Pseudomonadota</taxon>
        <taxon>Gammaproteobacteria</taxon>
        <taxon>Oceanospirillales</taxon>
        <taxon>Halomonadaceae</taxon>
        <taxon>Billgrantia</taxon>
    </lineage>
</organism>
<sequence>MAGIELRHEIHDQVTTDVLRQIERNMGSTRPALLEIGEHLQGSVEERFRTETDPQGRPWAPLSDFTKANKRGNQILTESGGAGLRGSIHYRVQDNALEQGTNKIYGAIHQLGGTIKAKGGGALAIGRPDGEFALVKQVTIPAREYLGLSVDDREVIDAILQRHALPPEAR</sequence>
<proteinExistence type="predicted"/>